<dbReference type="InterPro" id="IPR011664">
    <property type="entry name" value="Abi_system_AbiD/AbiF-like"/>
</dbReference>
<dbReference type="Pfam" id="PF07751">
    <property type="entry name" value="Abi_2"/>
    <property type="match status" value="1"/>
</dbReference>
<dbReference type="AlphaFoldDB" id="A0A291DET2"/>
<name>A0A291DET2_9MICC</name>
<sequence>MFGSTANRVRRAVALPKEACVFLPSLDDQRKYLIAKRYFPQGTTLSDDDRDMLACSNFHYLLGYFRNYNKYKSEGLLPENPGISDVLDIVRMDVKVSSLLYGYMRQSEQAIRAAWVDVFCTYRSPHEYLNPNAYICMNQDRPVDALIKDMMRHILRYREPYVRERVEEWWKSCAKSSSKNPSENLDDWEDVEKLREMMQKELPLWSVVDSFSLGLLSHAVVQSYALETSADSGEPEKMLLYKKTAERMGVNHKHFEGRLRSLTTLRNRVAHGSRLWMMPTTDTSAKPKIFAKDLREADPKGMLVSFANVALLQGNTRRQREAWKAIKALVEQDESYCVGVGSQKIF</sequence>
<accession>A0A291DET2</accession>
<proteinExistence type="predicted"/>
<protein>
    <submittedName>
        <fullName evidence="1">Uncharacterized protein</fullName>
    </submittedName>
</protein>
<evidence type="ECO:0000313" key="1">
    <source>
        <dbReference type="EMBL" id="ATF63022.1"/>
    </source>
</evidence>
<organism evidence="1 2">
    <name type="scientific">Rothia mucilaginosa</name>
    <dbReference type="NCBI Taxonomy" id="43675"/>
    <lineage>
        <taxon>Bacteria</taxon>
        <taxon>Bacillati</taxon>
        <taxon>Actinomycetota</taxon>
        <taxon>Actinomycetes</taxon>
        <taxon>Micrococcales</taxon>
        <taxon>Micrococcaceae</taxon>
        <taxon>Rothia</taxon>
    </lineage>
</organism>
<reference evidence="2" key="1">
    <citation type="submission" date="2017-09" db="EMBL/GenBank/DDBJ databases">
        <title>FDA dAtabase for Regulatory Grade micrObial Sequences (FDA-ARGOS): Supporting development and validation of Infectious Disease Dx tests.</title>
        <authorList>
            <person name="Minogue T."/>
            <person name="Wolcott M."/>
            <person name="Wasieloski L."/>
            <person name="Aguilar W."/>
            <person name="Moore D."/>
            <person name="Tallon L."/>
            <person name="Sadzewicz L."/>
            <person name="Ott S."/>
            <person name="Zhao X."/>
            <person name="Nagaraj S."/>
            <person name="Vavikolanu K."/>
            <person name="Aluvathingal J."/>
            <person name="Nadendla S."/>
            <person name="Sichtig H."/>
        </authorList>
    </citation>
    <scope>NUCLEOTIDE SEQUENCE [LARGE SCALE GENOMIC DNA]</scope>
    <source>
        <strain evidence="2">FDAARGOS_369</strain>
    </source>
</reference>
<dbReference type="Proteomes" id="UP000218628">
    <property type="component" value="Chromosome"/>
</dbReference>
<dbReference type="EMBL" id="CP023510">
    <property type="protein sequence ID" value="ATF63022.1"/>
    <property type="molecule type" value="Genomic_DNA"/>
</dbReference>
<gene>
    <name evidence="1" type="ORF">CO690_04755</name>
</gene>
<evidence type="ECO:0000313" key="2">
    <source>
        <dbReference type="Proteomes" id="UP000218628"/>
    </source>
</evidence>